<evidence type="ECO:0000256" key="2">
    <source>
        <dbReference type="ARBA" id="ARBA00004236"/>
    </source>
</evidence>
<dbReference type="CDD" id="cd18987">
    <property type="entry name" value="LGIC_ECD_anion"/>
    <property type="match status" value="1"/>
</dbReference>
<evidence type="ECO:0000259" key="13">
    <source>
        <dbReference type="Pfam" id="PF02932"/>
    </source>
</evidence>
<dbReference type="InterPro" id="IPR036719">
    <property type="entry name" value="Neuro-gated_channel_TM_sf"/>
</dbReference>
<evidence type="ECO:0000256" key="10">
    <source>
        <dbReference type="ARBA" id="ARBA00023303"/>
    </source>
</evidence>
<feature type="domain" description="Neurotransmitter-gated ion-channel ligand-binding" evidence="12">
    <location>
        <begin position="103"/>
        <end position="306"/>
    </location>
</feature>
<keyword evidence="10 11" id="KW-0407">Ion channel</keyword>
<keyword evidence="7 11" id="KW-1133">Transmembrane helix</keyword>
<dbReference type="InterPro" id="IPR006028">
    <property type="entry name" value="GABAA/Glycine_rcpt"/>
</dbReference>
<evidence type="ECO:0000256" key="3">
    <source>
        <dbReference type="ARBA" id="ARBA00022448"/>
    </source>
</evidence>
<dbReference type="GO" id="GO:0004888">
    <property type="term" value="F:transmembrane signaling receptor activity"/>
    <property type="evidence" value="ECO:0007669"/>
    <property type="project" value="InterPro"/>
</dbReference>
<dbReference type="AlphaFoldDB" id="A0A1I7RRX2"/>
<evidence type="ECO:0000256" key="1">
    <source>
        <dbReference type="ARBA" id="ARBA00004141"/>
    </source>
</evidence>
<name>A0A1I7RRX2_BURXY</name>
<feature type="domain" description="Neurotransmitter-gated ion-channel transmembrane" evidence="13">
    <location>
        <begin position="315"/>
        <end position="426"/>
    </location>
</feature>
<evidence type="ECO:0000256" key="11">
    <source>
        <dbReference type="RuleBase" id="RU000687"/>
    </source>
</evidence>
<dbReference type="InterPro" id="IPR006201">
    <property type="entry name" value="Neur_channel"/>
</dbReference>
<dbReference type="SUPFAM" id="SSF90112">
    <property type="entry name" value="Neurotransmitter-gated ion-channel transmembrane pore"/>
    <property type="match status" value="1"/>
</dbReference>
<dbReference type="InterPro" id="IPR006202">
    <property type="entry name" value="Neur_chan_lig-bd"/>
</dbReference>
<keyword evidence="5 11" id="KW-0812">Transmembrane</keyword>
<dbReference type="PRINTS" id="PR00252">
    <property type="entry name" value="NRIONCHANNEL"/>
</dbReference>
<dbReference type="GO" id="GO:0005230">
    <property type="term" value="F:extracellular ligand-gated monoatomic ion channel activity"/>
    <property type="evidence" value="ECO:0007669"/>
    <property type="project" value="InterPro"/>
</dbReference>
<dbReference type="InterPro" id="IPR018000">
    <property type="entry name" value="Neurotransmitter_ion_chnl_CS"/>
</dbReference>
<comment type="similarity">
    <text evidence="11">Belongs to the ligand-gated ion channel (TC 1.A.9) family.</text>
</comment>
<dbReference type="PRINTS" id="PR00253">
    <property type="entry name" value="GABAARECEPTR"/>
</dbReference>
<dbReference type="Pfam" id="PF02931">
    <property type="entry name" value="Neur_chan_LBD"/>
    <property type="match status" value="1"/>
</dbReference>
<dbReference type="Proteomes" id="UP000095284">
    <property type="component" value="Unplaced"/>
</dbReference>
<dbReference type="PANTHER" id="PTHR36944:SF1">
    <property type="entry name" value="CPG4 DOMAIN-CONTAINING PROTEIN"/>
    <property type="match status" value="1"/>
</dbReference>
<evidence type="ECO:0000256" key="8">
    <source>
        <dbReference type="ARBA" id="ARBA00023065"/>
    </source>
</evidence>
<dbReference type="Pfam" id="PF02932">
    <property type="entry name" value="Neur_chan_memb"/>
    <property type="match status" value="1"/>
</dbReference>
<evidence type="ECO:0000256" key="5">
    <source>
        <dbReference type="ARBA" id="ARBA00022692"/>
    </source>
</evidence>
<dbReference type="Gene3D" id="1.20.58.390">
    <property type="entry name" value="Neurotransmitter-gated ion-channel transmembrane domain"/>
    <property type="match status" value="1"/>
</dbReference>
<evidence type="ECO:0000256" key="9">
    <source>
        <dbReference type="ARBA" id="ARBA00023136"/>
    </source>
</evidence>
<evidence type="ECO:0000256" key="7">
    <source>
        <dbReference type="ARBA" id="ARBA00022989"/>
    </source>
</evidence>
<dbReference type="InterPro" id="IPR038050">
    <property type="entry name" value="Neuro_actylchol_rec"/>
</dbReference>
<dbReference type="PROSITE" id="PS00236">
    <property type="entry name" value="NEUROTR_ION_CHANNEL"/>
    <property type="match status" value="1"/>
</dbReference>
<feature type="transmembrane region" description="Helical" evidence="11">
    <location>
        <begin position="308"/>
        <end position="332"/>
    </location>
</feature>
<protein>
    <submittedName>
        <fullName evidence="15">Neur_chan_LBD domain-containing protein</fullName>
    </submittedName>
</protein>
<dbReference type="InterPro" id="IPR006029">
    <property type="entry name" value="Neurotrans-gated_channel_TM"/>
</dbReference>
<dbReference type="InterPro" id="IPR036734">
    <property type="entry name" value="Neur_chan_lig-bd_sf"/>
</dbReference>
<comment type="caution">
    <text evidence="11">Lacks conserved residue(s) required for the propagation of feature annotation.</text>
</comment>
<dbReference type="Gene3D" id="2.70.170.10">
    <property type="entry name" value="Neurotransmitter-gated ion-channel ligand-binding domain"/>
    <property type="match status" value="1"/>
</dbReference>
<evidence type="ECO:0000313" key="14">
    <source>
        <dbReference type="Proteomes" id="UP000095284"/>
    </source>
</evidence>
<evidence type="ECO:0000313" key="15">
    <source>
        <dbReference type="WBParaSite" id="BXY_0347100.1"/>
    </source>
</evidence>
<organism evidence="14 15">
    <name type="scientific">Bursaphelenchus xylophilus</name>
    <name type="common">Pinewood nematode worm</name>
    <name type="synonym">Aphelenchoides xylophilus</name>
    <dbReference type="NCBI Taxonomy" id="6326"/>
    <lineage>
        <taxon>Eukaryota</taxon>
        <taxon>Metazoa</taxon>
        <taxon>Ecdysozoa</taxon>
        <taxon>Nematoda</taxon>
        <taxon>Chromadorea</taxon>
        <taxon>Rhabditida</taxon>
        <taxon>Tylenchina</taxon>
        <taxon>Tylenchomorpha</taxon>
        <taxon>Aphelenchoidea</taxon>
        <taxon>Aphelenchoididae</taxon>
        <taxon>Bursaphelenchus</taxon>
    </lineage>
</organism>
<evidence type="ECO:0000256" key="6">
    <source>
        <dbReference type="ARBA" id="ARBA00022729"/>
    </source>
</evidence>
<proteinExistence type="inferred from homology"/>
<evidence type="ECO:0000259" key="12">
    <source>
        <dbReference type="Pfam" id="PF02931"/>
    </source>
</evidence>
<comment type="subcellular location">
    <subcellularLocation>
        <location evidence="2">Cell membrane</location>
    </subcellularLocation>
    <subcellularLocation>
        <location evidence="1">Membrane</location>
        <topology evidence="1">Multi-pass membrane protein</topology>
    </subcellularLocation>
</comment>
<sequence>MLYNYLFTYVYYLTYLCLCSLVQGHNDIFSRNEKRFHNFLTASRSEHIHRPKSKRQINHFRDTKFDPDYAPNDLCEPWNSGSQTNDLNWSEPADRLFKLISSSNGYNLFMPPGQHQGKTTNLSVALYIESMSSVKAQTMDFEVDCYLAMGWYDRRLSHNCTHPILITHKHVADELWNPDLYYVNAKYAYLQEVTTPNFMMFVYPDGLVFKSMRTVVTLSCMVDLQFFPMDKQSCPLTIQSYAYIENLLNLSWHVDYPYYPIASNEGLKLNDMEITNITFSKCSVPYAMFRGTGNWSCIRAVIEMKRLMLYHVVQTYIPSAMLVSISWMTFFLPPRASPARISLTITSLLTLTTMCNGARQDLPQVSYISALDVWHFASQALIFLVLLEYSFVSYYMTRGTNHCKHKNSDDTSRHLNIRPSPSFPQEDLRIRLLNNNAHASVNEYPSKRHESLANPIGGVARLRRTHSMDRNSLGTRKSFSVATGVEQCVNHSAELFATHCNVSMDSIMEIGRPCTRCQLENEGIARKIDACARSPKAGLDDPRLCLDHLRSPFSRSPQTAPTSESCVGQCAFQFVDQMTQQLGPTQSVGLLNLNYNDFLTAFSNVTFFETFCGLYHNFQFCYSKCPHGYMQELLQRSSEVVDHFCVYSYKEIKEKFGCLNKVDKEVSQNCLKTCTSHHNAVTSLMQNFKHLALNGDSTQAEHYLAESCEYVICTMHCDVPTIAHLCGFDTANLVINLTRKSFGSMQKMALDTGAVAKWPSVCADIKTYALPRSSRNPPSSVNGVIAQSPTVPSEKSSYFSLIPSGISLSFLILISNLI</sequence>
<dbReference type="SUPFAM" id="SSF63712">
    <property type="entry name" value="Nicotinic receptor ligand binding domain-like"/>
    <property type="match status" value="1"/>
</dbReference>
<dbReference type="eggNOG" id="KOG3644">
    <property type="taxonomic scope" value="Eukaryota"/>
</dbReference>
<keyword evidence="9 11" id="KW-0472">Membrane</keyword>
<keyword evidence="8 11" id="KW-0406">Ion transport</keyword>
<reference evidence="15" key="1">
    <citation type="submission" date="2016-11" db="UniProtKB">
        <authorList>
            <consortium name="WormBaseParasite"/>
        </authorList>
    </citation>
    <scope>IDENTIFICATION</scope>
</reference>
<dbReference type="GO" id="GO:0005886">
    <property type="term" value="C:plasma membrane"/>
    <property type="evidence" value="ECO:0007669"/>
    <property type="project" value="UniProtKB-SubCell"/>
</dbReference>
<keyword evidence="4" id="KW-1003">Cell membrane</keyword>
<keyword evidence="3 11" id="KW-0813">Transport</keyword>
<feature type="transmembrane region" description="Helical" evidence="11">
    <location>
        <begin position="6"/>
        <end position="25"/>
    </location>
</feature>
<evidence type="ECO:0000256" key="4">
    <source>
        <dbReference type="ARBA" id="ARBA00022475"/>
    </source>
</evidence>
<accession>A0A1I7RRX2</accession>
<keyword evidence="6" id="KW-0732">Signal</keyword>
<dbReference type="PANTHER" id="PTHR36944">
    <property type="entry name" value="PROTEIN CBG02791-RELATED"/>
    <property type="match status" value="1"/>
</dbReference>
<dbReference type="WBParaSite" id="BXY_0347100.1">
    <property type="protein sequence ID" value="BXY_0347100.1"/>
    <property type="gene ID" value="BXY_0347100"/>
</dbReference>